<comment type="caution">
    <text evidence="2">The sequence shown here is derived from an EMBL/GenBank/DDBJ whole genome shotgun (WGS) entry which is preliminary data.</text>
</comment>
<sequence>MSSAEPISHFVTVLTRPSASTMLSKVLIDSPMNSSVVSPVIFSSSSPKPGSPAIKRPASCPSGWAIQRPSKARSPDGFFRRTHPCRRKKADWADANMVLGDKEEEFLGVFSGIPLITAAATAILVTILEVAERLPSRRCSHGLESVSALAVDVVPCCECVTEVDVPSACVVKQGDLSLSVDDHDQVGLSLLKAAPWSFCWIRAVPIRTPKQGLVEFWSWKSEQQTRESCHTESTGDAISGVVHIVGVREWPCPVAG</sequence>
<accession>A0AA39WY61</accession>
<feature type="transmembrane region" description="Helical" evidence="1">
    <location>
        <begin position="106"/>
        <end position="128"/>
    </location>
</feature>
<proteinExistence type="predicted"/>
<reference evidence="2" key="1">
    <citation type="submission" date="2023-06" db="EMBL/GenBank/DDBJ databases">
        <title>Genome-scale phylogeny and comparative genomics of the fungal order Sordariales.</title>
        <authorList>
            <consortium name="Lawrence Berkeley National Laboratory"/>
            <person name="Hensen N."/>
            <person name="Bonometti L."/>
            <person name="Westerberg I."/>
            <person name="Brannstrom I.O."/>
            <person name="Guillou S."/>
            <person name="Cros-Aarteil S."/>
            <person name="Calhoun S."/>
            <person name="Haridas S."/>
            <person name="Kuo A."/>
            <person name="Mondo S."/>
            <person name="Pangilinan J."/>
            <person name="Riley R."/>
            <person name="Labutti K."/>
            <person name="Andreopoulos B."/>
            <person name="Lipzen A."/>
            <person name="Chen C."/>
            <person name="Yanf M."/>
            <person name="Daum C."/>
            <person name="Ng V."/>
            <person name="Clum A."/>
            <person name="Steindorff A."/>
            <person name="Ohm R."/>
            <person name="Martin F."/>
            <person name="Silar P."/>
            <person name="Natvig D."/>
            <person name="Lalanne C."/>
            <person name="Gautier V."/>
            <person name="Ament-Velasquez S.L."/>
            <person name="Kruys A."/>
            <person name="Hutchinson M.I."/>
            <person name="Powell A.J."/>
            <person name="Barry K."/>
            <person name="Miller A.N."/>
            <person name="Grigoriev I.V."/>
            <person name="Debuchy R."/>
            <person name="Gladieux P."/>
            <person name="Thoren M.H."/>
            <person name="Johannesson H."/>
        </authorList>
    </citation>
    <scope>NUCLEOTIDE SEQUENCE</scope>
    <source>
        <strain evidence="2">CBS 606.72</strain>
    </source>
</reference>
<keyword evidence="3" id="KW-1185">Reference proteome</keyword>
<evidence type="ECO:0000313" key="3">
    <source>
        <dbReference type="Proteomes" id="UP001175000"/>
    </source>
</evidence>
<evidence type="ECO:0000256" key="1">
    <source>
        <dbReference type="SAM" id="Phobius"/>
    </source>
</evidence>
<dbReference type="Proteomes" id="UP001175000">
    <property type="component" value="Unassembled WGS sequence"/>
</dbReference>
<evidence type="ECO:0000313" key="2">
    <source>
        <dbReference type="EMBL" id="KAK0623803.1"/>
    </source>
</evidence>
<keyword evidence="1" id="KW-0472">Membrane</keyword>
<keyword evidence="1" id="KW-1133">Transmembrane helix</keyword>
<dbReference type="AlphaFoldDB" id="A0AA39WY61"/>
<name>A0AA39WY61_9PEZI</name>
<organism evidence="2 3">
    <name type="scientific">Immersiella caudata</name>
    <dbReference type="NCBI Taxonomy" id="314043"/>
    <lineage>
        <taxon>Eukaryota</taxon>
        <taxon>Fungi</taxon>
        <taxon>Dikarya</taxon>
        <taxon>Ascomycota</taxon>
        <taxon>Pezizomycotina</taxon>
        <taxon>Sordariomycetes</taxon>
        <taxon>Sordariomycetidae</taxon>
        <taxon>Sordariales</taxon>
        <taxon>Lasiosphaeriaceae</taxon>
        <taxon>Immersiella</taxon>
    </lineage>
</organism>
<gene>
    <name evidence="2" type="ORF">B0T14DRAFT_189676</name>
</gene>
<keyword evidence="1" id="KW-0812">Transmembrane</keyword>
<protein>
    <submittedName>
        <fullName evidence="2">Uncharacterized protein</fullName>
    </submittedName>
</protein>
<dbReference type="EMBL" id="JAULSU010000003">
    <property type="protein sequence ID" value="KAK0623803.1"/>
    <property type="molecule type" value="Genomic_DNA"/>
</dbReference>